<accession>A0A3P8LCQ0</accession>
<dbReference type="OrthoDB" id="271881at2759"/>
<name>A0A3P8LCQ0_9TREM</name>
<dbReference type="Proteomes" id="UP000272942">
    <property type="component" value="Unassembled WGS sequence"/>
</dbReference>
<keyword evidence="2" id="KW-1185">Reference proteome</keyword>
<gene>
    <name evidence="1" type="ORF">ECPE_LOCUS17456</name>
</gene>
<organism evidence="1 2">
    <name type="scientific">Echinostoma caproni</name>
    <dbReference type="NCBI Taxonomy" id="27848"/>
    <lineage>
        <taxon>Eukaryota</taxon>
        <taxon>Metazoa</taxon>
        <taxon>Spiralia</taxon>
        <taxon>Lophotrochozoa</taxon>
        <taxon>Platyhelminthes</taxon>
        <taxon>Trematoda</taxon>
        <taxon>Digenea</taxon>
        <taxon>Plagiorchiida</taxon>
        <taxon>Echinostomata</taxon>
        <taxon>Echinostomatoidea</taxon>
        <taxon>Echinostomatidae</taxon>
        <taxon>Echinostoma</taxon>
    </lineage>
</organism>
<sequence>MLRTLRAHQLILATRMESTDEGMTHATWIPLDLSTVPAQNCCFGPSLLAAGISCMTTAIRLAPTSGGLSPNDWIARSQAGGLRRMLTARIGFATSIASDNFLQWRTLSPYRTGQIESGDLSPWREVSLRGLQLKETGNRIIQFANSASGTERPMDLFESTSHSDSTVTYPRMQPGSRVSVMPQLADQPVRLHIDFGSPTYCAQSPTVHVASLLDAPGDKAVEWKRLRNLVDSFKSNRLGSPLEGIESDQWMEFMESGQRNLADPVLGT</sequence>
<proteinExistence type="predicted"/>
<reference evidence="1 2" key="1">
    <citation type="submission" date="2018-11" db="EMBL/GenBank/DDBJ databases">
        <authorList>
            <consortium name="Pathogen Informatics"/>
        </authorList>
    </citation>
    <scope>NUCLEOTIDE SEQUENCE [LARGE SCALE GENOMIC DNA]</scope>
    <source>
        <strain evidence="1 2">Egypt</strain>
    </source>
</reference>
<dbReference type="EMBL" id="UZAN01069426">
    <property type="protein sequence ID" value="VDP94749.1"/>
    <property type="molecule type" value="Genomic_DNA"/>
</dbReference>
<evidence type="ECO:0000313" key="1">
    <source>
        <dbReference type="EMBL" id="VDP94749.1"/>
    </source>
</evidence>
<evidence type="ECO:0000313" key="2">
    <source>
        <dbReference type="Proteomes" id="UP000272942"/>
    </source>
</evidence>
<dbReference type="AlphaFoldDB" id="A0A3P8LCQ0"/>
<protein>
    <submittedName>
        <fullName evidence="1">Uncharacterized protein</fullName>
    </submittedName>
</protein>